<evidence type="ECO:0000313" key="1">
    <source>
        <dbReference type="EMBL" id="KAI1699347.1"/>
    </source>
</evidence>
<dbReference type="EMBL" id="JAKKPZ010000182">
    <property type="protein sequence ID" value="KAI1699347.1"/>
    <property type="molecule type" value="Genomic_DNA"/>
</dbReference>
<evidence type="ECO:0000313" key="2">
    <source>
        <dbReference type="Proteomes" id="UP001201812"/>
    </source>
</evidence>
<dbReference type="AlphaFoldDB" id="A0AAD4MRI0"/>
<gene>
    <name evidence="1" type="ORF">DdX_17374</name>
</gene>
<proteinExistence type="predicted"/>
<accession>A0AAD4MRI0</accession>
<reference evidence="1" key="1">
    <citation type="submission" date="2022-01" db="EMBL/GenBank/DDBJ databases">
        <title>Genome Sequence Resource for Two Populations of Ditylenchus destructor, the Migratory Endoparasitic Phytonematode.</title>
        <authorList>
            <person name="Zhang H."/>
            <person name="Lin R."/>
            <person name="Xie B."/>
        </authorList>
    </citation>
    <scope>NUCLEOTIDE SEQUENCE</scope>
    <source>
        <strain evidence="1">BazhouSP</strain>
    </source>
</reference>
<keyword evidence="2" id="KW-1185">Reference proteome</keyword>
<comment type="caution">
    <text evidence="1">The sequence shown here is derived from an EMBL/GenBank/DDBJ whole genome shotgun (WGS) entry which is preliminary data.</text>
</comment>
<name>A0AAD4MRI0_9BILA</name>
<dbReference type="Proteomes" id="UP001201812">
    <property type="component" value="Unassembled WGS sequence"/>
</dbReference>
<protein>
    <submittedName>
        <fullName evidence="1">Uncharacterized protein</fullName>
    </submittedName>
</protein>
<sequence>MKQKVANHKELEKKFGTAVTDASKITETLNSSLKVFEQQRIEKEKEENTPKGKLKSIKRKLPEVITTLGAIKKEAKSNDLLESYADDALECAGELSKALDAALKVEEKAMNIVDLRKKATALTSMTRNIGLYADRAKNPEKAKALQKSAYGYTEEFKHTLDMLRV</sequence>
<organism evidence="1 2">
    <name type="scientific">Ditylenchus destructor</name>
    <dbReference type="NCBI Taxonomy" id="166010"/>
    <lineage>
        <taxon>Eukaryota</taxon>
        <taxon>Metazoa</taxon>
        <taxon>Ecdysozoa</taxon>
        <taxon>Nematoda</taxon>
        <taxon>Chromadorea</taxon>
        <taxon>Rhabditida</taxon>
        <taxon>Tylenchina</taxon>
        <taxon>Tylenchomorpha</taxon>
        <taxon>Sphaerularioidea</taxon>
        <taxon>Anguinidae</taxon>
        <taxon>Anguininae</taxon>
        <taxon>Ditylenchus</taxon>
    </lineage>
</organism>